<accession>A0A4Q0MBQ4</accession>
<evidence type="ECO:0008006" key="4">
    <source>
        <dbReference type="Google" id="ProtNLM"/>
    </source>
</evidence>
<dbReference type="AlphaFoldDB" id="A0A4Q0MBQ4"/>
<sequence length="280" mass="30965">MKSLLLPFLLMLYTIHLNAQQEPAKKTTLTLAALYSSDISYYGQAASQKFPYVLINATARLPSGLYFSAGSYKLLNYGSGVSATDLGAGFDYDVNDELNIDLSYTYSLFPSNSPLLQAANENNINVSVAYSSPWFKSTLSTDYAFGKQSDIFLGLSNSREISLGSLFNEKNIIYIEPAIEVVAGTRRFYESYTIAKSQRDKAKGKAPTSPGNSGSAAVSTETIEYSRFNMLSYNFKIPVGLSRGNYIAEFSYQFSVLNSKENADLKPRLSIFGLSCYYQF</sequence>
<evidence type="ECO:0000313" key="3">
    <source>
        <dbReference type="Proteomes" id="UP000290848"/>
    </source>
</evidence>
<protein>
    <recommendedName>
        <fullName evidence="4">MipA/OmpV family protein</fullName>
    </recommendedName>
</protein>
<keyword evidence="1" id="KW-0732">Signal</keyword>
<feature type="signal peptide" evidence="1">
    <location>
        <begin position="1"/>
        <end position="19"/>
    </location>
</feature>
<dbReference type="EMBL" id="RXOC01000004">
    <property type="protein sequence ID" value="RXF70604.1"/>
    <property type="molecule type" value="Genomic_DNA"/>
</dbReference>
<evidence type="ECO:0000256" key="1">
    <source>
        <dbReference type="SAM" id="SignalP"/>
    </source>
</evidence>
<comment type="caution">
    <text evidence="2">The sequence shown here is derived from an EMBL/GenBank/DDBJ whole genome shotgun (WGS) entry which is preliminary data.</text>
</comment>
<gene>
    <name evidence="2" type="ORF">EKH83_08165</name>
</gene>
<feature type="chain" id="PRO_5020584412" description="MipA/OmpV family protein" evidence="1">
    <location>
        <begin position="20"/>
        <end position="280"/>
    </location>
</feature>
<name>A0A4Q0MBQ4_9SPHI</name>
<reference evidence="2 3" key="1">
    <citation type="submission" date="2018-12" db="EMBL/GenBank/DDBJ databases">
        <title>The Draft Genome Sequence of the Soil Bacterium Pedobacter tournemirensis R1.</title>
        <authorList>
            <person name="He J."/>
        </authorList>
    </citation>
    <scope>NUCLEOTIDE SEQUENCE [LARGE SCALE GENOMIC DNA]</scope>
    <source>
        <strain evidence="2 3">R1</strain>
    </source>
</reference>
<proteinExistence type="predicted"/>
<dbReference type="RefSeq" id="WP_128768909.1">
    <property type="nucleotide sequence ID" value="NZ_RXOC01000004.1"/>
</dbReference>
<dbReference type="Proteomes" id="UP000290848">
    <property type="component" value="Unassembled WGS sequence"/>
</dbReference>
<organism evidence="2 3">
    <name type="scientific">Arcticibacter tournemirensis</name>
    <dbReference type="NCBI Taxonomy" id="699437"/>
    <lineage>
        <taxon>Bacteria</taxon>
        <taxon>Pseudomonadati</taxon>
        <taxon>Bacteroidota</taxon>
        <taxon>Sphingobacteriia</taxon>
        <taxon>Sphingobacteriales</taxon>
        <taxon>Sphingobacteriaceae</taxon>
        <taxon>Arcticibacter</taxon>
    </lineage>
</organism>
<evidence type="ECO:0000313" key="2">
    <source>
        <dbReference type="EMBL" id="RXF70604.1"/>
    </source>
</evidence>